<reference evidence="4" key="1">
    <citation type="journal article" date="2019" name="Int. J. Syst. Evol. Microbiol.">
        <title>The Global Catalogue of Microorganisms (GCM) 10K type strain sequencing project: providing services to taxonomists for standard genome sequencing and annotation.</title>
        <authorList>
            <consortium name="The Broad Institute Genomics Platform"/>
            <consortium name="The Broad Institute Genome Sequencing Center for Infectious Disease"/>
            <person name="Wu L."/>
            <person name="Ma J."/>
        </authorList>
    </citation>
    <scope>NUCLEOTIDE SEQUENCE [LARGE SCALE GENOMIC DNA]</scope>
    <source>
        <strain evidence="4">CGMCC 1.19032</strain>
    </source>
</reference>
<dbReference type="Proteomes" id="UP001595969">
    <property type="component" value="Unassembled WGS sequence"/>
</dbReference>
<feature type="transmembrane region" description="Helical" evidence="2">
    <location>
        <begin position="133"/>
        <end position="156"/>
    </location>
</feature>
<dbReference type="RefSeq" id="WP_204654373.1">
    <property type="nucleotide sequence ID" value="NZ_JAFBFD010000025.1"/>
</dbReference>
<keyword evidence="4" id="KW-1185">Reference proteome</keyword>
<protein>
    <submittedName>
        <fullName evidence="3">Uncharacterized protein</fullName>
    </submittedName>
</protein>
<sequence>MEQEILNELKVLTEILKQDVQLRSDQLQLQIEKNENEKELEEIAKVEQEQKQLEITAEKAVAEKRAVQLEQFIEQLEANEVPETEFKAQLLEALQLIDSNNSTAFHSLGEQLETISVKLEKTEQSKNIDDASYFSSMTIIVFLCFAIPAVATYKFLSRLFDGFIA</sequence>
<keyword evidence="1" id="KW-0175">Coiled coil</keyword>
<evidence type="ECO:0000313" key="4">
    <source>
        <dbReference type="Proteomes" id="UP001595969"/>
    </source>
</evidence>
<keyword evidence="2" id="KW-0472">Membrane</keyword>
<evidence type="ECO:0000256" key="2">
    <source>
        <dbReference type="SAM" id="Phobius"/>
    </source>
</evidence>
<name>A0ABV9MWQ6_9ENTE</name>
<keyword evidence="2" id="KW-1133">Transmembrane helix</keyword>
<organism evidence="3 4">
    <name type="scientific">Enterococcus lemanii</name>
    <dbReference type="NCBI Taxonomy" id="1159752"/>
    <lineage>
        <taxon>Bacteria</taxon>
        <taxon>Bacillati</taxon>
        <taxon>Bacillota</taxon>
        <taxon>Bacilli</taxon>
        <taxon>Lactobacillales</taxon>
        <taxon>Enterococcaceae</taxon>
        <taxon>Enterococcus</taxon>
    </lineage>
</organism>
<proteinExistence type="predicted"/>
<accession>A0ABV9MWQ6</accession>
<keyword evidence="2" id="KW-0812">Transmembrane</keyword>
<dbReference type="EMBL" id="JBHSGS010000042">
    <property type="protein sequence ID" value="MFC4719576.1"/>
    <property type="molecule type" value="Genomic_DNA"/>
</dbReference>
<evidence type="ECO:0000256" key="1">
    <source>
        <dbReference type="SAM" id="Coils"/>
    </source>
</evidence>
<comment type="caution">
    <text evidence="3">The sequence shown here is derived from an EMBL/GenBank/DDBJ whole genome shotgun (WGS) entry which is preliminary data.</text>
</comment>
<feature type="coiled-coil region" evidence="1">
    <location>
        <begin position="17"/>
        <end position="79"/>
    </location>
</feature>
<gene>
    <name evidence="3" type="ORF">ACFO5I_07490</name>
</gene>
<evidence type="ECO:0000313" key="3">
    <source>
        <dbReference type="EMBL" id="MFC4719576.1"/>
    </source>
</evidence>